<dbReference type="InterPro" id="IPR036383">
    <property type="entry name" value="TSP1_rpt_sf"/>
</dbReference>
<comment type="caution">
    <text evidence="6">The sequence shown here is derived from an EMBL/GenBank/DDBJ whole genome shotgun (WGS) entry which is preliminary data.</text>
</comment>
<dbReference type="AlphaFoldDB" id="A0A7I8VPB9"/>
<dbReference type="SUPFAM" id="SSF82895">
    <property type="entry name" value="TSP-1 type 1 repeat"/>
    <property type="match status" value="2"/>
</dbReference>
<evidence type="ECO:0000313" key="7">
    <source>
        <dbReference type="Proteomes" id="UP000549394"/>
    </source>
</evidence>
<keyword evidence="7" id="KW-1185">Reference proteome</keyword>
<keyword evidence="3" id="KW-0245">EGF-like domain</keyword>
<evidence type="ECO:0000313" key="6">
    <source>
        <dbReference type="EMBL" id="CAD5117917.1"/>
    </source>
</evidence>
<dbReference type="Proteomes" id="UP000549394">
    <property type="component" value="Unassembled WGS sequence"/>
</dbReference>
<reference evidence="6 7" key="1">
    <citation type="submission" date="2020-08" db="EMBL/GenBank/DDBJ databases">
        <authorList>
            <person name="Hejnol A."/>
        </authorList>
    </citation>
    <scope>NUCLEOTIDE SEQUENCE [LARGE SCALE GENOMIC DNA]</scope>
</reference>
<feature type="disulfide bond" evidence="3">
    <location>
        <begin position="242"/>
        <end position="251"/>
    </location>
</feature>
<organism evidence="6 7">
    <name type="scientific">Dimorphilus gyrociliatus</name>
    <dbReference type="NCBI Taxonomy" id="2664684"/>
    <lineage>
        <taxon>Eukaryota</taxon>
        <taxon>Metazoa</taxon>
        <taxon>Spiralia</taxon>
        <taxon>Lophotrochozoa</taxon>
        <taxon>Annelida</taxon>
        <taxon>Polychaeta</taxon>
        <taxon>Polychaeta incertae sedis</taxon>
        <taxon>Dinophilidae</taxon>
        <taxon>Dimorphilus</taxon>
    </lineage>
</organism>
<dbReference type="SMART" id="SM00209">
    <property type="entry name" value="TSP1"/>
    <property type="match status" value="3"/>
</dbReference>
<dbReference type="InterPro" id="IPR000742">
    <property type="entry name" value="EGF"/>
</dbReference>
<evidence type="ECO:0000256" key="3">
    <source>
        <dbReference type="PROSITE-ProRule" id="PRU00076"/>
    </source>
</evidence>
<dbReference type="PANTHER" id="PTHR22906">
    <property type="entry name" value="PROPERDIN"/>
    <property type="match status" value="1"/>
</dbReference>
<dbReference type="PROSITE" id="PS01186">
    <property type="entry name" value="EGF_2"/>
    <property type="match status" value="1"/>
</dbReference>
<dbReference type="SUPFAM" id="SSF57196">
    <property type="entry name" value="EGF/Laminin"/>
    <property type="match status" value="1"/>
</dbReference>
<protein>
    <submittedName>
        <fullName evidence="6">DgyrCDS6661</fullName>
    </submittedName>
</protein>
<comment type="caution">
    <text evidence="3">Lacks conserved residue(s) required for the propagation of feature annotation.</text>
</comment>
<feature type="transmembrane region" description="Helical" evidence="4">
    <location>
        <begin position="563"/>
        <end position="589"/>
    </location>
</feature>
<accession>A0A7I8VPB9</accession>
<feature type="domain" description="EGF-like" evidence="5">
    <location>
        <begin position="213"/>
        <end position="252"/>
    </location>
</feature>
<evidence type="ECO:0000256" key="2">
    <source>
        <dbReference type="ARBA" id="ARBA00023157"/>
    </source>
</evidence>
<keyword evidence="4" id="KW-0812">Transmembrane</keyword>
<sequence length="623" mass="71899">MLQEEEFARKSYNLDLFNAYLIQYLCQDKRDSVDTADLNDSCFDPCRTNEETGKNQCSDITNAESTCKKINKGIYTTDYHCQCKDNYDWNIVLKTCQVVSHFCSRSYNEGGCFREGLILEGKDCLEPNEDPNDTSEIMCYCNAQYGGRLCDRKKNACEEKIRPEFVAGKVACGDYEGRGECQLRESSDIGYFCKCASNRASDAGVGYPNCYQLTDACSKNQVQCQRGQCTASPDGSKAYCQCDPGFIGPRCSIALPTWLSWSEWDQSECTPICGAVRIKVRVRKCGSRIYYKGYFLECQGDSRQERRCAVKYCRVNGKWNDWGGWSRCSRRCGNGVKRRRRACFYATEYDHDDLFGENCPGKGTERARCNTFRCAPNQITEEFLEPPYYPPDISGYLDWSSWSNCNVYDCGSGRRVRIRRCKFGARLCKGENFEIDNCFKKCPTNEKSYDEWNEWSSCNNKEIYCTRNRQCSYESCFGRTTQTAKCVTKKDESSNYKRVCRGEIMDHPTWLVGKMMGTHWLKIFIDFNKELNDSFVLDWEDDLIQTARLLPEKTTAKDLLKNIIVITLIIVSTYTILASSFFILLFIFIRRYLKDVLFDLENKTENFTAIDEDDDDENTRLLT</sequence>
<dbReference type="PROSITE" id="PS00022">
    <property type="entry name" value="EGF_1"/>
    <property type="match status" value="1"/>
</dbReference>
<keyword evidence="4" id="KW-1133">Transmembrane helix</keyword>
<proteinExistence type="predicted"/>
<evidence type="ECO:0000256" key="1">
    <source>
        <dbReference type="ARBA" id="ARBA00022737"/>
    </source>
</evidence>
<name>A0A7I8VPB9_9ANNE</name>
<dbReference type="InterPro" id="IPR000884">
    <property type="entry name" value="TSP1_rpt"/>
</dbReference>
<dbReference type="EMBL" id="CAJFCJ010000007">
    <property type="protein sequence ID" value="CAD5117917.1"/>
    <property type="molecule type" value="Genomic_DNA"/>
</dbReference>
<dbReference type="InterPro" id="IPR052065">
    <property type="entry name" value="Compl_asym_regulator"/>
</dbReference>
<gene>
    <name evidence="6" type="ORF">DGYR_LOCUS6378</name>
</gene>
<keyword evidence="1" id="KW-0677">Repeat</keyword>
<keyword evidence="4" id="KW-0472">Membrane</keyword>
<dbReference type="Pfam" id="PF00090">
    <property type="entry name" value="TSP_1"/>
    <property type="match status" value="3"/>
</dbReference>
<keyword evidence="2 3" id="KW-1015">Disulfide bond</keyword>
<dbReference type="PANTHER" id="PTHR22906:SF53">
    <property type="entry name" value="HEMICENTIN-1"/>
    <property type="match status" value="1"/>
</dbReference>
<dbReference type="Gene3D" id="2.10.25.10">
    <property type="entry name" value="Laminin"/>
    <property type="match status" value="1"/>
</dbReference>
<dbReference type="PROSITE" id="PS50092">
    <property type="entry name" value="TSP1"/>
    <property type="match status" value="2"/>
</dbReference>
<dbReference type="SMART" id="SM00181">
    <property type="entry name" value="EGF"/>
    <property type="match status" value="1"/>
</dbReference>
<dbReference type="PROSITE" id="PS50026">
    <property type="entry name" value="EGF_3"/>
    <property type="match status" value="1"/>
</dbReference>
<dbReference type="Gene3D" id="2.20.100.10">
    <property type="entry name" value="Thrombospondin type-1 (TSP1) repeat"/>
    <property type="match status" value="2"/>
</dbReference>
<evidence type="ECO:0000256" key="4">
    <source>
        <dbReference type="SAM" id="Phobius"/>
    </source>
</evidence>
<evidence type="ECO:0000259" key="5">
    <source>
        <dbReference type="PROSITE" id="PS50026"/>
    </source>
</evidence>